<dbReference type="InterPro" id="IPR052831">
    <property type="entry name" value="Apoptosis_promoter"/>
</dbReference>
<dbReference type="PANTHER" id="PTHR48190">
    <property type="entry name" value="PROGRAMMED CELL DEATH PROTEIN 7"/>
    <property type="match status" value="1"/>
</dbReference>
<comment type="caution">
    <text evidence="2">The sequence shown here is derived from an EMBL/GenBank/DDBJ whole genome shotgun (WGS) entry which is preliminary data.</text>
</comment>
<proteinExistence type="predicted"/>
<sequence>MYTNSNYLAQNIQYQNTSQFYANYNSDYPYGRLLVNRYDESSGLINSFEYNRTEVENNCLVINVDQRMRDTEFINNFIDKNYDLKLDKKLRNVQDSNKRIGISQIKSLLSSINKLNSNLKDTISQLEKDKNNLEINEWNEKLKQCWKIKVEIENLSLTLHNNDIIGKLKELIDKRKTKRIREKKLRLKWKAKKSQNNEKIAQSHSTVDAWIRDKLDVIQREKQEKDLRKDADMILSDIRGKRCDARKYLSLLNELKNLRKVTSANARARGEKLSIAADQSFENIIVQLIEQWSKLDSEYSIEERGLKLMLQTDNEKVITRQKKNNFDDWEMAIFGRKLSSVNNEIRNDLNKFVMIRVMWDRYINYQGEGRRIPIGWVMPKLPSSAAWQKCLRKI</sequence>
<dbReference type="Proteomes" id="UP000786811">
    <property type="component" value="Unassembled WGS sequence"/>
</dbReference>
<keyword evidence="3" id="KW-1185">Reference proteome</keyword>
<evidence type="ECO:0000313" key="3">
    <source>
        <dbReference type="Proteomes" id="UP000786811"/>
    </source>
</evidence>
<organism evidence="2 3">
    <name type="scientific">Cotesia congregata</name>
    <name type="common">Parasitoid wasp</name>
    <name type="synonym">Apanteles congregatus</name>
    <dbReference type="NCBI Taxonomy" id="51543"/>
    <lineage>
        <taxon>Eukaryota</taxon>
        <taxon>Metazoa</taxon>
        <taxon>Ecdysozoa</taxon>
        <taxon>Arthropoda</taxon>
        <taxon>Hexapoda</taxon>
        <taxon>Insecta</taxon>
        <taxon>Pterygota</taxon>
        <taxon>Neoptera</taxon>
        <taxon>Endopterygota</taxon>
        <taxon>Hymenoptera</taxon>
        <taxon>Apocrita</taxon>
        <taxon>Ichneumonoidea</taxon>
        <taxon>Braconidae</taxon>
        <taxon>Microgastrinae</taxon>
        <taxon>Cotesia</taxon>
    </lineage>
</organism>
<feature type="coiled-coil region" evidence="1">
    <location>
        <begin position="109"/>
        <end position="136"/>
    </location>
</feature>
<dbReference type="PANTHER" id="PTHR48190:SF2">
    <property type="entry name" value="PROGRAMMED CELL DEATH PROTEIN 7"/>
    <property type="match status" value="1"/>
</dbReference>
<dbReference type="Pfam" id="PF16021">
    <property type="entry name" value="PDCD7"/>
    <property type="match status" value="1"/>
</dbReference>
<dbReference type="InterPro" id="IPR031974">
    <property type="entry name" value="PDCD7"/>
</dbReference>
<evidence type="ECO:0000313" key="2">
    <source>
        <dbReference type="EMBL" id="CAG5100488.1"/>
    </source>
</evidence>
<name>A0A8J2HGJ6_COTCN</name>
<dbReference type="GO" id="GO:0005689">
    <property type="term" value="C:U12-type spliceosomal complex"/>
    <property type="evidence" value="ECO:0007669"/>
    <property type="project" value="TreeGrafter"/>
</dbReference>
<reference evidence="2" key="1">
    <citation type="submission" date="2021-04" db="EMBL/GenBank/DDBJ databases">
        <authorList>
            <person name="Chebbi M.A.C M."/>
        </authorList>
    </citation>
    <scope>NUCLEOTIDE SEQUENCE</scope>
</reference>
<dbReference type="AlphaFoldDB" id="A0A8J2HGJ6"/>
<protein>
    <submittedName>
        <fullName evidence="2">Similar to PDCD7: Programmed cell death protein 7 (Homo sapiens)</fullName>
    </submittedName>
</protein>
<keyword evidence="1" id="KW-0175">Coiled coil</keyword>
<gene>
    <name evidence="2" type="ORF">HICCMSTLAB_LOCUS9579</name>
</gene>
<dbReference type="EMBL" id="CAJNRD030001122">
    <property type="protein sequence ID" value="CAG5100488.1"/>
    <property type="molecule type" value="Genomic_DNA"/>
</dbReference>
<dbReference type="OrthoDB" id="296187at2759"/>
<evidence type="ECO:0000256" key="1">
    <source>
        <dbReference type="SAM" id="Coils"/>
    </source>
</evidence>
<accession>A0A8J2HGJ6</accession>